<accession>A0ABX8ECB2</accession>
<evidence type="ECO:0000313" key="2">
    <source>
        <dbReference type="Proteomes" id="UP000679307"/>
    </source>
</evidence>
<dbReference type="Proteomes" id="UP000679307">
    <property type="component" value="Chromosome"/>
</dbReference>
<evidence type="ECO:0000313" key="1">
    <source>
        <dbReference type="EMBL" id="QVT78073.1"/>
    </source>
</evidence>
<proteinExistence type="predicted"/>
<sequence length="106" mass="11294">MSTVTHLDGSMEPFDESKLQSLLDELVGADGEHADVSVQHTDGVSLSVFASGRLVVEDVEEGLIGPIWSRGADRSQTLDVMNVVGTGDFTVRRSGLSWTDGYGPTV</sequence>
<dbReference type="RefSeq" id="WP_214057705.1">
    <property type="nucleotide sequence ID" value="NZ_BAAAHS010000037.1"/>
</dbReference>
<gene>
    <name evidence="1" type="ORF">ENKNEFLB_00445</name>
</gene>
<dbReference type="EMBL" id="CP075371">
    <property type="protein sequence ID" value="QVT78073.1"/>
    <property type="molecule type" value="Genomic_DNA"/>
</dbReference>
<evidence type="ECO:0008006" key="3">
    <source>
        <dbReference type="Google" id="ProtNLM"/>
    </source>
</evidence>
<reference evidence="1 2" key="1">
    <citation type="submission" date="2021-05" db="EMBL/GenBank/DDBJ databases">
        <title>Complete genome of Nocardioides aquaticus KCTC 9944T isolated from meromictic and hypersaline Ekho Lake, Antarctica.</title>
        <authorList>
            <person name="Hwang K."/>
            <person name="Kim K.M."/>
            <person name="Choe H."/>
        </authorList>
    </citation>
    <scope>NUCLEOTIDE SEQUENCE [LARGE SCALE GENOMIC DNA]</scope>
    <source>
        <strain evidence="1 2">KCTC 9944</strain>
    </source>
</reference>
<protein>
    <recommendedName>
        <fullName evidence="3">Halobacterial output domain-containing protein</fullName>
    </recommendedName>
</protein>
<keyword evidence="2" id="KW-1185">Reference proteome</keyword>
<name>A0ABX8ECB2_9ACTN</name>
<organism evidence="1 2">
    <name type="scientific">Nocardioides aquaticus</name>
    <dbReference type="NCBI Taxonomy" id="160826"/>
    <lineage>
        <taxon>Bacteria</taxon>
        <taxon>Bacillati</taxon>
        <taxon>Actinomycetota</taxon>
        <taxon>Actinomycetes</taxon>
        <taxon>Propionibacteriales</taxon>
        <taxon>Nocardioidaceae</taxon>
        <taxon>Nocardioides</taxon>
    </lineage>
</organism>